<feature type="domain" description="Ras-GEF" evidence="4">
    <location>
        <begin position="713"/>
        <end position="960"/>
    </location>
</feature>
<dbReference type="RefSeq" id="XP_014261992.1">
    <property type="nucleotide sequence ID" value="XM_014406506.2"/>
</dbReference>
<dbReference type="InterPro" id="IPR008937">
    <property type="entry name" value="Ras-like_GEF"/>
</dbReference>
<protein>
    <recommendedName>
        <fullName evidence="8">Ras-GEF domain-containing family member 1B</fullName>
    </recommendedName>
</protein>
<feature type="region of interest" description="Disordered" evidence="3">
    <location>
        <begin position="446"/>
        <end position="534"/>
    </location>
</feature>
<dbReference type="CDD" id="cd06224">
    <property type="entry name" value="REM"/>
    <property type="match status" value="1"/>
</dbReference>
<dbReference type="Gene3D" id="1.20.870.10">
    <property type="entry name" value="Son of sevenless (SoS) protein Chain: S domain 1"/>
    <property type="match status" value="1"/>
</dbReference>
<feature type="compositionally biased region" description="Polar residues" evidence="3">
    <location>
        <begin position="504"/>
        <end position="526"/>
    </location>
</feature>
<dbReference type="AlphaFoldDB" id="A0A8I6SCV3"/>
<proteinExistence type="predicted"/>
<feature type="region of interest" description="Disordered" evidence="3">
    <location>
        <begin position="151"/>
        <end position="174"/>
    </location>
</feature>
<dbReference type="Gene3D" id="1.10.840.10">
    <property type="entry name" value="Ras guanine-nucleotide exchange factors catalytic domain"/>
    <property type="match status" value="1"/>
</dbReference>
<dbReference type="PANTHER" id="PTHR23113:SF356">
    <property type="entry name" value="FI05912P-RELATED"/>
    <property type="match status" value="1"/>
</dbReference>
<dbReference type="InterPro" id="IPR036964">
    <property type="entry name" value="RASGEF_cat_dom_sf"/>
</dbReference>
<feature type="compositionally biased region" description="Low complexity" evidence="3">
    <location>
        <begin position="243"/>
        <end position="256"/>
    </location>
</feature>
<feature type="region of interest" description="Disordered" evidence="3">
    <location>
        <begin position="1"/>
        <end position="130"/>
    </location>
</feature>
<dbReference type="SUPFAM" id="SSF48366">
    <property type="entry name" value="Ras GEF"/>
    <property type="match status" value="1"/>
</dbReference>
<dbReference type="PROSITE" id="PS00720">
    <property type="entry name" value="RASGEF"/>
    <property type="match status" value="1"/>
</dbReference>
<dbReference type="PANTHER" id="PTHR23113">
    <property type="entry name" value="GUANINE NUCLEOTIDE EXCHANGE FACTOR"/>
    <property type="match status" value="1"/>
</dbReference>
<keyword evidence="1 2" id="KW-0344">Guanine-nucleotide releasing factor</keyword>
<reference evidence="6" key="1">
    <citation type="submission" date="2022-01" db="UniProtKB">
        <authorList>
            <consortium name="EnsemblMetazoa"/>
        </authorList>
    </citation>
    <scope>IDENTIFICATION</scope>
</reference>
<dbReference type="Proteomes" id="UP000494040">
    <property type="component" value="Unassembled WGS sequence"/>
</dbReference>
<dbReference type="Pfam" id="PF00618">
    <property type="entry name" value="RasGEF_N"/>
    <property type="match status" value="1"/>
</dbReference>
<dbReference type="GeneID" id="106674064"/>
<dbReference type="PROSITE" id="PS50009">
    <property type="entry name" value="RASGEF_CAT"/>
    <property type="match status" value="1"/>
</dbReference>
<evidence type="ECO:0000313" key="6">
    <source>
        <dbReference type="EnsemblMetazoa" id="XP_014261992.1"/>
    </source>
</evidence>
<evidence type="ECO:0000313" key="7">
    <source>
        <dbReference type="Proteomes" id="UP000494040"/>
    </source>
</evidence>
<dbReference type="GO" id="GO:0005085">
    <property type="term" value="F:guanyl-nucleotide exchange factor activity"/>
    <property type="evidence" value="ECO:0007669"/>
    <property type="project" value="UniProtKB-KW"/>
</dbReference>
<dbReference type="InterPro" id="IPR000651">
    <property type="entry name" value="Ras-like_Gua-exchang_fac_N"/>
</dbReference>
<accession>A0A8I6SCV3</accession>
<feature type="domain" description="N-terminal Ras-GEF" evidence="5">
    <location>
        <begin position="550"/>
        <end position="678"/>
    </location>
</feature>
<evidence type="ECO:0000256" key="3">
    <source>
        <dbReference type="SAM" id="MobiDB-lite"/>
    </source>
</evidence>
<dbReference type="InterPro" id="IPR019804">
    <property type="entry name" value="Ras_G-nucl-exch_fac_CS"/>
</dbReference>
<organism evidence="6 7">
    <name type="scientific">Cimex lectularius</name>
    <name type="common">Bed bug</name>
    <name type="synonym">Acanthia lectularia</name>
    <dbReference type="NCBI Taxonomy" id="79782"/>
    <lineage>
        <taxon>Eukaryota</taxon>
        <taxon>Metazoa</taxon>
        <taxon>Ecdysozoa</taxon>
        <taxon>Arthropoda</taxon>
        <taxon>Hexapoda</taxon>
        <taxon>Insecta</taxon>
        <taxon>Pterygota</taxon>
        <taxon>Neoptera</taxon>
        <taxon>Paraneoptera</taxon>
        <taxon>Hemiptera</taxon>
        <taxon>Heteroptera</taxon>
        <taxon>Panheteroptera</taxon>
        <taxon>Cimicomorpha</taxon>
        <taxon>Cimicidae</taxon>
        <taxon>Cimex</taxon>
    </lineage>
</organism>
<dbReference type="GO" id="GO:0007265">
    <property type="term" value="P:Ras protein signal transduction"/>
    <property type="evidence" value="ECO:0007669"/>
    <property type="project" value="TreeGrafter"/>
</dbReference>
<name>A0A8I6SCV3_CIMLE</name>
<evidence type="ECO:0000259" key="4">
    <source>
        <dbReference type="PROSITE" id="PS50009"/>
    </source>
</evidence>
<dbReference type="KEGG" id="clec:106674064"/>
<keyword evidence="7" id="KW-1185">Reference proteome</keyword>
<dbReference type="PROSITE" id="PS50212">
    <property type="entry name" value="RASGEF_NTER"/>
    <property type="match status" value="1"/>
</dbReference>
<dbReference type="InterPro" id="IPR001895">
    <property type="entry name" value="RASGEF_cat_dom"/>
</dbReference>
<dbReference type="GO" id="GO:0005886">
    <property type="term" value="C:plasma membrane"/>
    <property type="evidence" value="ECO:0007669"/>
    <property type="project" value="TreeGrafter"/>
</dbReference>
<dbReference type="SMART" id="SM00147">
    <property type="entry name" value="RasGEF"/>
    <property type="match status" value="1"/>
</dbReference>
<evidence type="ECO:0000256" key="2">
    <source>
        <dbReference type="PROSITE-ProRule" id="PRU00168"/>
    </source>
</evidence>
<feature type="compositionally biased region" description="Polar residues" evidence="3">
    <location>
        <begin position="1"/>
        <end position="11"/>
    </location>
</feature>
<dbReference type="InterPro" id="IPR023578">
    <property type="entry name" value="Ras_GEF_dom_sf"/>
</dbReference>
<sequence>MEQNGSFSYGSTFRPPPENKPRGGVQVLPPLVPPRAPGRTKPKPPVPPKRDQLTRLTTVPNPPPRDEAKPLEALERKINSSPPKKPNYENTADIEPPLYAAINPDTKKMPNSDSKGSLKSPKDSSSDDEGAIADIWVRTIDSPVKKTDRVFRSNSISEEREDKPPKVHRASIDNSLIKSPPILKLDKPEVIIENRDGEKANAVDKESKEFERVKPVDKEIYRIKNLERETEKLKVGNESLPGSRPSSRTTSRSSSPFGDKEKKKISAAEALGVVAKPCPRPPPGKRVKNQLEFRRQSLGNLSDSKLSMGCSTSCPSHQLWSSFGECQENEYKRHERARGQSADSRTLQRLKNDTWETHSYSSTLSRIGKYSTTKYFTKTSTCPAATDRPKSTCNCGRHTGQAPQRDVGKRTFSVEELRSGFVRGSNTTGSARSSFGKSPRVTFALSEDEGASALPKSSENETRRMSTRARSYDADDRFQSNRSQPAIGLKQTPKARPTIFGTVASDQTPKDSTTCRRSLPQTTPPGVSNGAESVVPHETNASQDNAVMYREGNLVSGRLEALVQHMVPTVDYYPDRAFLFAFLLTSRLFIKPHDLLGQIFALSESQLKAKNATAKERAQLLPRLVQLLGEWSETFPYDFRDERVMSHVRDVAQRCVTVEGPVRQEISLLLHNLLYRLKKLEQYEAFLHSIHTEATASSLEPLSQTEVQELCGSAVSLAQQLTHIEIERLSYIGPEEFVQAFAKDSPALETSFKDMKQTRNLESYVSWFNRLSYFVATEVCKHVKSKKQRVRIVEFWVETARECFNIGNFNSLMAIIAGLNMSPVSRLKRTWSKVQCAKFSVLEHQMDPSCNFSSYRSTLKAAVWRSAAAKDESQKIVIPFFSLLVKDLYFLNEGCSNKLPNGHINFEKFWQLAKQVTEFITWKQVHCPFPKSAKVITYLQATPVLNEDALALASFECEPPENHEKERYKTLKAELGSTN</sequence>
<dbReference type="EnsemblMetazoa" id="XM_014406506.2">
    <property type="protein sequence ID" value="XP_014261992.1"/>
    <property type="gene ID" value="LOC106674064"/>
</dbReference>
<feature type="compositionally biased region" description="Basic and acidic residues" evidence="3">
    <location>
        <begin position="458"/>
        <end position="479"/>
    </location>
</feature>
<dbReference type="Pfam" id="PF00617">
    <property type="entry name" value="RasGEF"/>
    <property type="match status" value="1"/>
</dbReference>
<feature type="region of interest" description="Disordered" evidence="3">
    <location>
        <begin position="387"/>
        <end position="407"/>
    </location>
</feature>
<feature type="region of interest" description="Disordered" evidence="3">
    <location>
        <begin position="231"/>
        <end position="289"/>
    </location>
</feature>
<dbReference type="OrthoDB" id="20825at2759"/>
<feature type="compositionally biased region" description="Basic and acidic residues" evidence="3">
    <location>
        <begin position="64"/>
        <end position="78"/>
    </location>
</feature>
<evidence type="ECO:0000259" key="5">
    <source>
        <dbReference type="PROSITE" id="PS50212"/>
    </source>
</evidence>
<feature type="compositionally biased region" description="Basic and acidic residues" evidence="3">
    <location>
        <begin position="151"/>
        <end position="165"/>
    </location>
</feature>
<dbReference type="OMA" id="NHEKERY"/>
<evidence type="ECO:0008006" key="8">
    <source>
        <dbReference type="Google" id="ProtNLM"/>
    </source>
</evidence>
<evidence type="ECO:0000256" key="1">
    <source>
        <dbReference type="ARBA" id="ARBA00022658"/>
    </source>
</evidence>
<dbReference type="CDD" id="cd00155">
    <property type="entry name" value="RasGEF"/>
    <property type="match status" value="1"/>
</dbReference>